<keyword evidence="4" id="KW-1185">Reference proteome</keyword>
<accession>A0ABW3MDM8</accession>
<reference evidence="4" key="1">
    <citation type="journal article" date="2019" name="Int. J. Syst. Evol. Microbiol.">
        <title>The Global Catalogue of Microorganisms (GCM) 10K type strain sequencing project: providing services to taxonomists for standard genome sequencing and annotation.</title>
        <authorList>
            <consortium name="The Broad Institute Genomics Platform"/>
            <consortium name="The Broad Institute Genome Sequencing Center for Infectious Disease"/>
            <person name="Wu L."/>
            <person name="Ma J."/>
        </authorList>
    </citation>
    <scope>NUCLEOTIDE SEQUENCE [LARGE SCALE GENOMIC DNA]</scope>
    <source>
        <strain evidence="4">JCM 31486</strain>
    </source>
</reference>
<keyword evidence="3" id="KW-0328">Glycosyltransferase</keyword>
<dbReference type="PANTHER" id="PTHR32282:SF33">
    <property type="entry name" value="PEPTIDOGLYCAN GLYCOSYLTRANSFERASE"/>
    <property type="match status" value="1"/>
</dbReference>
<dbReference type="EC" id="2.4.-.-" evidence="3"/>
<dbReference type="Gene3D" id="1.10.3810.10">
    <property type="entry name" value="Biosynthetic peptidoglycan transglycosylase-like"/>
    <property type="match status" value="1"/>
</dbReference>
<proteinExistence type="predicted"/>
<evidence type="ECO:0000256" key="1">
    <source>
        <dbReference type="ARBA" id="ARBA00022679"/>
    </source>
</evidence>
<dbReference type="PANTHER" id="PTHR32282">
    <property type="entry name" value="BINDING PROTEIN TRANSPEPTIDASE, PUTATIVE-RELATED"/>
    <property type="match status" value="1"/>
</dbReference>
<evidence type="ECO:0000313" key="4">
    <source>
        <dbReference type="Proteomes" id="UP001597045"/>
    </source>
</evidence>
<gene>
    <name evidence="3" type="ORF">ACFQ1S_25765</name>
</gene>
<dbReference type="InterPro" id="IPR023346">
    <property type="entry name" value="Lysozyme-like_dom_sf"/>
</dbReference>
<dbReference type="InterPro" id="IPR036950">
    <property type="entry name" value="PBP_transglycosylase"/>
</dbReference>
<sequence>MRFTNGLFKLISLCLLAGVLVAGMLFPVFGALGVASNRASDTIDSAQAEMVDVPPALITTITDNKGTPIATLYDQYRIPVASDQISPIMKAALISIEDRRFYEHHGVDWKGTFRAALSTSGGNQQGGSTLTQQYVKNYLINVVYRGNKAEQKKAQEPTIARKMREARIALQLEQKMSKEQILTGYLNVVEFSNEIYGIGAAAKAYFDTTPDKLTLTQAAMLAGMVNNPTVYNPWKDGPKTIERRNLVLKTMAETGRLAKQARGYGVTT</sequence>
<dbReference type="InterPro" id="IPR001264">
    <property type="entry name" value="Glyco_trans_51"/>
</dbReference>
<dbReference type="InterPro" id="IPR050396">
    <property type="entry name" value="Glycosyltr_51/Transpeptidase"/>
</dbReference>
<dbReference type="SUPFAM" id="SSF53955">
    <property type="entry name" value="Lysozyme-like"/>
    <property type="match status" value="1"/>
</dbReference>
<evidence type="ECO:0000313" key="3">
    <source>
        <dbReference type="EMBL" id="MFD1048693.1"/>
    </source>
</evidence>
<comment type="caution">
    <text evidence="3">The sequence shown here is derived from an EMBL/GenBank/DDBJ whole genome shotgun (WGS) entry which is preliminary data.</text>
</comment>
<dbReference type="GO" id="GO:0016757">
    <property type="term" value="F:glycosyltransferase activity"/>
    <property type="evidence" value="ECO:0007669"/>
    <property type="project" value="UniProtKB-KW"/>
</dbReference>
<organism evidence="3 4">
    <name type="scientific">Kibdelosporangium lantanae</name>
    <dbReference type="NCBI Taxonomy" id="1497396"/>
    <lineage>
        <taxon>Bacteria</taxon>
        <taxon>Bacillati</taxon>
        <taxon>Actinomycetota</taxon>
        <taxon>Actinomycetes</taxon>
        <taxon>Pseudonocardiales</taxon>
        <taxon>Pseudonocardiaceae</taxon>
        <taxon>Kibdelosporangium</taxon>
    </lineage>
</organism>
<dbReference type="EMBL" id="JBHTIS010001743">
    <property type="protein sequence ID" value="MFD1048693.1"/>
    <property type="molecule type" value="Genomic_DNA"/>
</dbReference>
<name>A0ABW3MDM8_9PSEU</name>
<dbReference type="Proteomes" id="UP001597045">
    <property type="component" value="Unassembled WGS sequence"/>
</dbReference>
<keyword evidence="1 3" id="KW-0808">Transferase</keyword>
<protein>
    <submittedName>
        <fullName evidence="3">Transglycosylase domain-containing protein</fullName>
        <ecNumber evidence="3">2.4.-.-</ecNumber>
    </submittedName>
</protein>
<evidence type="ECO:0000259" key="2">
    <source>
        <dbReference type="Pfam" id="PF00912"/>
    </source>
</evidence>
<dbReference type="Pfam" id="PF00912">
    <property type="entry name" value="Transgly"/>
    <property type="match status" value="1"/>
</dbReference>
<feature type="domain" description="Glycosyl transferase family 51" evidence="2">
    <location>
        <begin position="66"/>
        <end position="251"/>
    </location>
</feature>
<feature type="non-terminal residue" evidence="3">
    <location>
        <position position="268"/>
    </location>
</feature>